<comment type="similarity">
    <text evidence="1">Belongs to the FGGY kinase family.</text>
</comment>
<evidence type="ECO:0000313" key="7">
    <source>
        <dbReference type="Proteomes" id="UP001342418"/>
    </source>
</evidence>
<dbReference type="Gene3D" id="3.30.420.40">
    <property type="match status" value="2"/>
</dbReference>
<dbReference type="CDD" id="cd07772">
    <property type="entry name" value="ASKHA_NBD_FGGY_NaCK-like"/>
    <property type="match status" value="1"/>
</dbReference>
<evidence type="ECO:0000256" key="3">
    <source>
        <dbReference type="ARBA" id="ARBA00022777"/>
    </source>
</evidence>
<dbReference type="PANTHER" id="PTHR43095">
    <property type="entry name" value="SUGAR KINASE"/>
    <property type="match status" value="1"/>
</dbReference>
<keyword evidence="2 6" id="KW-0808">Transferase</keyword>
<feature type="domain" description="Carbohydrate kinase FGGY C-terminal" evidence="5">
    <location>
        <begin position="251"/>
        <end position="425"/>
    </location>
</feature>
<dbReference type="SUPFAM" id="SSF53067">
    <property type="entry name" value="Actin-like ATPase domain"/>
    <property type="match status" value="1"/>
</dbReference>
<dbReference type="InterPro" id="IPR043129">
    <property type="entry name" value="ATPase_NBD"/>
</dbReference>
<gene>
    <name evidence="6" type="primary">fucK</name>
    <name evidence="6" type="ORF">NTH_02591</name>
</gene>
<dbReference type="EMBL" id="CP030941">
    <property type="protein sequence ID" value="UUP18111.1"/>
    <property type="molecule type" value="Genomic_DNA"/>
</dbReference>
<evidence type="ECO:0000313" key="6">
    <source>
        <dbReference type="EMBL" id="UUP18111.1"/>
    </source>
</evidence>
<name>A0ABY5MLS6_9HYPH</name>
<evidence type="ECO:0000256" key="1">
    <source>
        <dbReference type="ARBA" id="ARBA00009156"/>
    </source>
</evidence>
<dbReference type="InterPro" id="IPR050406">
    <property type="entry name" value="FGGY_Carb_Kinase"/>
</dbReference>
<reference evidence="6 7" key="1">
    <citation type="submission" date="2018-07" db="EMBL/GenBank/DDBJ databases">
        <title>Genome sequence of Nitratireductor thuwali#1536.</title>
        <authorList>
            <person name="Michoud G."/>
            <person name="Merlino G."/>
            <person name="Sefrji F.O."/>
            <person name="Daffonchio D."/>
        </authorList>
    </citation>
    <scope>NUCLEOTIDE SEQUENCE [LARGE SCALE GENOMIC DNA]</scope>
    <source>
        <strain evidence="7">Nit1536</strain>
    </source>
</reference>
<keyword evidence="7" id="KW-1185">Reference proteome</keyword>
<dbReference type="GO" id="GO:0008737">
    <property type="term" value="F:L-fuculokinase activity"/>
    <property type="evidence" value="ECO:0007669"/>
    <property type="project" value="UniProtKB-EC"/>
</dbReference>
<evidence type="ECO:0000259" key="5">
    <source>
        <dbReference type="Pfam" id="PF21546"/>
    </source>
</evidence>
<dbReference type="Pfam" id="PF00370">
    <property type="entry name" value="FGGY_N"/>
    <property type="match status" value="1"/>
</dbReference>
<dbReference type="PANTHER" id="PTHR43095:SF5">
    <property type="entry name" value="XYLULOSE KINASE"/>
    <property type="match status" value="1"/>
</dbReference>
<dbReference type="InterPro" id="IPR049382">
    <property type="entry name" value="FGGY_C_2"/>
</dbReference>
<dbReference type="Proteomes" id="UP001342418">
    <property type="component" value="Chromosome"/>
</dbReference>
<evidence type="ECO:0000256" key="2">
    <source>
        <dbReference type="ARBA" id="ARBA00022679"/>
    </source>
</evidence>
<feature type="domain" description="Carbohydrate kinase FGGY N-terminal" evidence="4">
    <location>
        <begin position="9"/>
        <end position="243"/>
    </location>
</feature>
<protein>
    <submittedName>
        <fullName evidence="6">L-fuculokinase</fullName>
        <ecNumber evidence="6">2.7.1.51</ecNumber>
    </submittedName>
</protein>
<dbReference type="InterPro" id="IPR018484">
    <property type="entry name" value="FGGY_N"/>
</dbReference>
<organism evidence="6 7">
    <name type="scientific">Nitratireductor thuwali</name>
    <dbReference type="NCBI Taxonomy" id="2267699"/>
    <lineage>
        <taxon>Bacteria</taxon>
        <taxon>Pseudomonadati</taxon>
        <taxon>Pseudomonadota</taxon>
        <taxon>Alphaproteobacteria</taxon>
        <taxon>Hyphomicrobiales</taxon>
        <taxon>Phyllobacteriaceae</taxon>
        <taxon>Nitratireductor</taxon>
    </lineage>
</organism>
<accession>A0ABY5MLS6</accession>
<evidence type="ECO:0000259" key="4">
    <source>
        <dbReference type="Pfam" id="PF00370"/>
    </source>
</evidence>
<keyword evidence="3" id="KW-0418">Kinase</keyword>
<sequence length="465" mass="49718">MTGRPRHIAVIDIGKTNAKLALVDLASPREIDHRRMPNAVQTDGPYPHHDVDRLWRFILDGLAELRQRHPVDALTVTTHGATAALLDSKGGLALPVLDYEHDGPDTLASDYDAVRPDFSESGSPRLPAGLNLGAQFFWQSRAFPSAFANVAAIMAYPQYWAWRLTGIAANEVTSLGCHTDLWNPAAGDFSSLVDRMSWRALMAPVRPAQDALGPVLPDIAGYTGLEPTTQVLCGIHDSNASLLPHLLSRLPPFSVVSTGTWVVAMAVGGRPAALDPERDTLINVSASGDPVPSARFMGGREYAVLTDGLEQGWTEDDVAAVLSKGILHLPSVQQGSGPFPRSRAAWVCDGEIGSGERQVASSFYLAMMTAVCLDLVGADGVTVTEGPFATNDLFLRMLSAATGRGVVADAGSATGTSIGATLLADYSGMRSSNDRKIIEYPGSHWNSYARRWLAEIKARGLADRP</sequence>
<dbReference type="RefSeq" id="WP_338531900.1">
    <property type="nucleotide sequence ID" value="NZ_CP030941.1"/>
</dbReference>
<dbReference type="EC" id="2.7.1.51" evidence="6"/>
<proteinExistence type="inferred from homology"/>
<dbReference type="Pfam" id="PF21546">
    <property type="entry name" value="FGGY_C_2"/>
    <property type="match status" value="1"/>
</dbReference>